<reference evidence="1" key="1">
    <citation type="submission" date="2022-07" db="EMBL/GenBank/DDBJ databases">
        <title>Draft genome sequence of Zalerion maritima ATCC 34329, a (micro)plastics degrading marine fungus.</title>
        <authorList>
            <person name="Paco A."/>
            <person name="Goncalves M.F.M."/>
            <person name="Rocha-Santos T.A.P."/>
            <person name="Alves A."/>
        </authorList>
    </citation>
    <scope>NUCLEOTIDE SEQUENCE</scope>
    <source>
        <strain evidence="1">ATCC 34329</strain>
    </source>
</reference>
<evidence type="ECO:0000313" key="2">
    <source>
        <dbReference type="Proteomes" id="UP001201980"/>
    </source>
</evidence>
<dbReference type="EMBL" id="JAKWBI020000103">
    <property type="protein sequence ID" value="KAJ2902750.1"/>
    <property type="molecule type" value="Genomic_DNA"/>
</dbReference>
<proteinExistence type="predicted"/>
<keyword evidence="2" id="KW-1185">Reference proteome</keyword>
<name>A0AAD5WTW9_9PEZI</name>
<gene>
    <name evidence="1" type="ORF">MKZ38_000176</name>
</gene>
<protein>
    <submittedName>
        <fullName evidence="1">Uncharacterized protein</fullName>
    </submittedName>
</protein>
<evidence type="ECO:0000313" key="1">
    <source>
        <dbReference type="EMBL" id="KAJ2902750.1"/>
    </source>
</evidence>
<dbReference type="Proteomes" id="UP001201980">
    <property type="component" value="Unassembled WGS sequence"/>
</dbReference>
<sequence>MPEVRQTLPAAPVPSAQQRIIPIFASLHYGDVGWTDDQPMPGAYDTFNSAGLSLILFLRRRRILSHKNADATTSISGRPIPLWLALTTPHGLTMKTFSRGGQKQGSGAVQQTHPRITTAQVKAAAAQENAQQWKLLRATRA</sequence>
<comment type="caution">
    <text evidence="1">The sequence shown here is derived from an EMBL/GenBank/DDBJ whole genome shotgun (WGS) entry which is preliminary data.</text>
</comment>
<accession>A0AAD5WTW9</accession>
<dbReference type="AlphaFoldDB" id="A0AAD5WTW9"/>
<organism evidence="1 2">
    <name type="scientific">Zalerion maritima</name>
    <dbReference type="NCBI Taxonomy" id="339359"/>
    <lineage>
        <taxon>Eukaryota</taxon>
        <taxon>Fungi</taxon>
        <taxon>Dikarya</taxon>
        <taxon>Ascomycota</taxon>
        <taxon>Pezizomycotina</taxon>
        <taxon>Sordariomycetes</taxon>
        <taxon>Lulworthiomycetidae</taxon>
        <taxon>Lulworthiales</taxon>
        <taxon>Lulworthiaceae</taxon>
        <taxon>Zalerion</taxon>
    </lineage>
</organism>